<proteinExistence type="predicted"/>
<evidence type="ECO:0000256" key="5">
    <source>
        <dbReference type="SAM" id="MobiDB-lite"/>
    </source>
</evidence>
<evidence type="ECO:0000259" key="7">
    <source>
        <dbReference type="Pfam" id="PF03404"/>
    </source>
</evidence>
<gene>
    <name evidence="8" type="ORF">BD626DRAFT_490189</name>
</gene>
<dbReference type="Gene3D" id="2.60.40.650">
    <property type="match status" value="1"/>
</dbReference>
<dbReference type="Proteomes" id="UP000320762">
    <property type="component" value="Unassembled WGS sequence"/>
</dbReference>
<dbReference type="PANTHER" id="PTHR19372:SF7">
    <property type="entry name" value="SULFITE OXIDASE, MITOCHONDRIAL"/>
    <property type="match status" value="1"/>
</dbReference>
<evidence type="ECO:0000256" key="3">
    <source>
        <dbReference type="ARBA" id="ARBA00022723"/>
    </source>
</evidence>
<dbReference type="InterPro" id="IPR008335">
    <property type="entry name" value="Mopterin_OxRdtase_euk"/>
</dbReference>
<dbReference type="InterPro" id="IPR005066">
    <property type="entry name" value="MoCF_OxRdtse_dimer"/>
</dbReference>
<keyword evidence="2" id="KW-0500">Molybdenum</keyword>
<dbReference type="GO" id="GO:0043546">
    <property type="term" value="F:molybdopterin cofactor binding"/>
    <property type="evidence" value="ECO:0007669"/>
    <property type="project" value="TreeGrafter"/>
</dbReference>
<dbReference type="GO" id="GO:0005739">
    <property type="term" value="C:mitochondrion"/>
    <property type="evidence" value="ECO:0007669"/>
    <property type="project" value="TreeGrafter"/>
</dbReference>
<comment type="caution">
    <text evidence="8">The sequence shown here is derived from an EMBL/GenBank/DDBJ whole genome shotgun (WGS) entry which is preliminary data.</text>
</comment>
<evidence type="ECO:0000256" key="1">
    <source>
        <dbReference type="ARBA" id="ARBA00001924"/>
    </source>
</evidence>
<dbReference type="InterPro" id="IPR036374">
    <property type="entry name" value="OxRdtase_Mopterin-bd_sf"/>
</dbReference>
<organism evidence="8 9">
    <name type="scientific">Schizophyllum amplum</name>
    <dbReference type="NCBI Taxonomy" id="97359"/>
    <lineage>
        <taxon>Eukaryota</taxon>
        <taxon>Fungi</taxon>
        <taxon>Dikarya</taxon>
        <taxon>Basidiomycota</taxon>
        <taxon>Agaricomycotina</taxon>
        <taxon>Agaricomycetes</taxon>
        <taxon>Agaricomycetidae</taxon>
        <taxon>Agaricales</taxon>
        <taxon>Schizophyllaceae</taxon>
        <taxon>Schizophyllum</taxon>
    </lineage>
</organism>
<reference evidence="8 9" key="1">
    <citation type="journal article" date="2019" name="New Phytol.">
        <title>Comparative genomics reveals unique wood-decay strategies and fruiting body development in the Schizophyllaceae.</title>
        <authorList>
            <person name="Almasi E."/>
            <person name="Sahu N."/>
            <person name="Krizsan K."/>
            <person name="Balint B."/>
            <person name="Kovacs G.M."/>
            <person name="Kiss B."/>
            <person name="Cseklye J."/>
            <person name="Drula E."/>
            <person name="Henrissat B."/>
            <person name="Nagy I."/>
            <person name="Chovatia M."/>
            <person name="Adam C."/>
            <person name="LaButti K."/>
            <person name="Lipzen A."/>
            <person name="Riley R."/>
            <person name="Grigoriev I.V."/>
            <person name="Nagy L.G."/>
        </authorList>
    </citation>
    <scope>NUCLEOTIDE SEQUENCE [LARGE SCALE GENOMIC DNA]</scope>
    <source>
        <strain evidence="8 9">NL-1724</strain>
    </source>
</reference>
<feature type="domain" description="Moybdenum cofactor oxidoreductase dimerisation" evidence="7">
    <location>
        <begin position="275"/>
        <end position="429"/>
    </location>
</feature>
<dbReference type="PANTHER" id="PTHR19372">
    <property type="entry name" value="SULFITE REDUCTASE"/>
    <property type="match status" value="1"/>
</dbReference>
<evidence type="ECO:0000259" key="6">
    <source>
        <dbReference type="Pfam" id="PF00174"/>
    </source>
</evidence>
<keyword evidence="4" id="KW-0560">Oxidoreductase</keyword>
<dbReference type="AlphaFoldDB" id="A0A550CJD9"/>
<dbReference type="GO" id="GO:0008482">
    <property type="term" value="F:sulfite oxidase activity"/>
    <property type="evidence" value="ECO:0007669"/>
    <property type="project" value="TreeGrafter"/>
</dbReference>
<evidence type="ECO:0000313" key="9">
    <source>
        <dbReference type="Proteomes" id="UP000320762"/>
    </source>
</evidence>
<dbReference type="Pfam" id="PF03404">
    <property type="entry name" value="Mo-co_dimer"/>
    <property type="match status" value="1"/>
</dbReference>
<dbReference type="PRINTS" id="PR00407">
    <property type="entry name" value="EUMOPTERIN"/>
</dbReference>
<dbReference type="GO" id="GO:0030151">
    <property type="term" value="F:molybdenum ion binding"/>
    <property type="evidence" value="ECO:0007669"/>
    <property type="project" value="InterPro"/>
</dbReference>
<dbReference type="InterPro" id="IPR000572">
    <property type="entry name" value="OxRdtase_Mopterin-bd_dom"/>
</dbReference>
<dbReference type="Pfam" id="PF00174">
    <property type="entry name" value="Oxidored_molyb"/>
    <property type="match status" value="1"/>
</dbReference>
<keyword evidence="3" id="KW-0479">Metal-binding</keyword>
<dbReference type="SUPFAM" id="SSF56524">
    <property type="entry name" value="Oxidoreductase molybdopterin-binding domain"/>
    <property type="match status" value="1"/>
</dbReference>
<evidence type="ECO:0000313" key="8">
    <source>
        <dbReference type="EMBL" id="TRM64874.1"/>
    </source>
</evidence>
<evidence type="ECO:0000256" key="4">
    <source>
        <dbReference type="ARBA" id="ARBA00023002"/>
    </source>
</evidence>
<name>A0A550CJD9_9AGAR</name>
<protein>
    <submittedName>
        <fullName evidence="8">Oxidoreductase, molybdopterin-binding domain-containing protein</fullName>
    </submittedName>
</protein>
<dbReference type="GO" id="GO:0020037">
    <property type="term" value="F:heme binding"/>
    <property type="evidence" value="ECO:0007669"/>
    <property type="project" value="TreeGrafter"/>
</dbReference>
<dbReference type="InterPro" id="IPR014756">
    <property type="entry name" value="Ig_E-set"/>
</dbReference>
<dbReference type="GO" id="GO:0006790">
    <property type="term" value="P:sulfur compound metabolic process"/>
    <property type="evidence" value="ECO:0007669"/>
    <property type="project" value="TreeGrafter"/>
</dbReference>
<feature type="region of interest" description="Disordered" evidence="5">
    <location>
        <begin position="1"/>
        <end position="21"/>
    </location>
</feature>
<dbReference type="STRING" id="97359.A0A550CJD9"/>
<dbReference type="SUPFAM" id="SSF81296">
    <property type="entry name" value="E set domains"/>
    <property type="match status" value="1"/>
</dbReference>
<comment type="cofactor">
    <cofactor evidence="1">
        <name>Mo-molybdopterin</name>
        <dbReference type="ChEBI" id="CHEBI:71302"/>
    </cofactor>
</comment>
<feature type="region of interest" description="Disordered" evidence="5">
    <location>
        <begin position="58"/>
        <end position="77"/>
    </location>
</feature>
<accession>A0A550CJD9</accession>
<dbReference type="EMBL" id="VDMD01000006">
    <property type="protein sequence ID" value="TRM64874.1"/>
    <property type="molecule type" value="Genomic_DNA"/>
</dbReference>
<evidence type="ECO:0000256" key="2">
    <source>
        <dbReference type="ARBA" id="ARBA00022505"/>
    </source>
</evidence>
<feature type="compositionally biased region" description="Pro residues" evidence="5">
    <location>
        <begin position="64"/>
        <end position="76"/>
    </location>
</feature>
<sequence>MDPAQEDLFTVRQEDPLNAEPPASALAEFPITPEILVYHRNHSSVPEHPGSLIVGSEDPACLADPPPADPTAPNLPPRRTLPVIVAARTHSSAELATRFPKVRVEAVLQCAGLRRAEMGATGRAVKGVPWGAGVVANCYWGGVRLRDVLLDAYPELDIADAQENMHVCFTARGAKCEDDAYYGASIPLAKALDPEGDVLVAWEMNDDDIPAVHGGPLRLVVPGYLGARWVKWLDGVYLSNRESPNYYQARDYKVLPEEVDNKAQAAPWWDKVPSMTSMPLNSVVASVTKVEDKQTSTGYLRLRVKGYALPALGTPVDEVQISVDDATHKVDEHGYVPQGEEVIGDLAKKGNVIQQPLPEGLDVDAQHVWEDATIIYSGGRWGWTLWEGEVVAAARKGKIIVRSRARSHTGETQPPDGKWNMRGVAWNGWSIGEYEVAP</sequence>
<keyword evidence="9" id="KW-1185">Reference proteome</keyword>
<dbReference type="Gene3D" id="3.90.420.10">
    <property type="entry name" value="Oxidoreductase, molybdopterin-binding domain"/>
    <property type="match status" value="1"/>
</dbReference>
<feature type="domain" description="Oxidoreductase molybdopterin-binding" evidence="6">
    <location>
        <begin position="89"/>
        <end position="247"/>
    </location>
</feature>
<dbReference type="OrthoDB" id="10051395at2759"/>